<evidence type="ECO:0000313" key="12">
    <source>
        <dbReference type="EMBL" id="KAB1151419.1"/>
    </source>
</evidence>
<keyword evidence="6 10" id="KW-0432">Leucine biosynthesis</keyword>
<keyword evidence="9 10" id="KW-0100">Branched-chain amino acid biosynthesis</keyword>
<dbReference type="AlphaFoldDB" id="A0A7J5A639"/>
<evidence type="ECO:0000256" key="7">
    <source>
        <dbReference type="ARBA" id="ARBA00022605"/>
    </source>
</evidence>
<feature type="domain" description="Aconitase A/isopropylmalate dehydratase small subunit swivel" evidence="11">
    <location>
        <begin position="1"/>
        <end position="122"/>
    </location>
</feature>
<comment type="catalytic activity">
    <reaction evidence="1 10">
        <text>(2R,3S)-3-isopropylmalate = (2S)-2-isopropylmalate</text>
        <dbReference type="Rhea" id="RHEA:32287"/>
        <dbReference type="ChEBI" id="CHEBI:1178"/>
        <dbReference type="ChEBI" id="CHEBI:35121"/>
        <dbReference type="EC" id="4.2.1.33"/>
    </reaction>
</comment>
<dbReference type="GO" id="GO:0009098">
    <property type="term" value="P:L-leucine biosynthetic process"/>
    <property type="evidence" value="ECO:0007669"/>
    <property type="project" value="UniProtKB-UniRule"/>
</dbReference>
<dbReference type="Proteomes" id="UP000467305">
    <property type="component" value="Unassembled WGS sequence"/>
</dbReference>
<organism evidence="12 13">
    <name type="scientific">Tenacibaculum aiptasiae</name>
    <dbReference type="NCBI Taxonomy" id="426481"/>
    <lineage>
        <taxon>Bacteria</taxon>
        <taxon>Pseudomonadati</taxon>
        <taxon>Bacteroidota</taxon>
        <taxon>Flavobacteriia</taxon>
        <taxon>Flavobacteriales</taxon>
        <taxon>Flavobacteriaceae</taxon>
        <taxon>Tenacibaculum</taxon>
    </lineage>
</organism>
<dbReference type="HAMAP" id="MF_01031">
    <property type="entry name" value="LeuD_type1"/>
    <property type="match status" value="1"/>
</dbReference>
<dbReference type="GO" id="GO:0003861">
    <property type="term" value="F:3-isopropylmalate dehydratase activity"/>
    <property type="evidence" value="ECO:0007669"/>
    <property type="project" value="UniProtKB-UniRule"/>
</dbReference>
<dbReference type="CDD" id="cd01577">
    <property type="entry name" value="IPMI_Swivel"/>
    <property type="match status" value="1"/>
</dbReference>
<protein>
    <recommendedName>
        <fullName evidence="10">3-isopropylmalate dehydratase small subunit</fullName>
        <ecNumber evidence="10">4.2.1.33</ecNumber>
    </recommendedName>
    <alternativeName>
        <fullName evidence="10">Alpha-IPM isomerase</fullName>
        <shortName evidence="10">IPMI</shortName>
    </alternativeName>
    <alternativeName>
        <fullName evidence="10">Isopropylmalate isomerase</fullName>
    </alternativeName>
</protein>
<dbReference type="PANTHER" id="PTHR43345">
    <property type="entry name" value="3-ISOPROPYLMALATE DEHYDRATASE SMALL SUBUNIT 2-RELATED-RELATED"/>
    <property type="match status" value="1"/>
</dbReference>
<dbReference type="EC" id="4.2.1.33" evidence="10"/>
<comment type="similarity">
    <text evidence="4 10">Belongs to the LeuD family. LeuD type 1 subfamily.</text>
</comment>
<evidence type="ECO:0000256" key="3">
    <source>
        <dbReference type="ARBA" id="ARBA00004729"/>
    </source>
</evidence>
<keyword evidence="7 10" id="KW-0028">Amino-acid biosynthesis</keyword>
<evidence type="ECO:0000256" key="4">
    <source>
        <dbReference type="ARBA" id="ARBA00009845"/>
    </source>
</evidence>
<evidence type="ECO:0000256" key="10">
    <source>
        <dbReference type="HAMAP-Rule" id="MF_01031"/>
    </source>
</evidence>
<proteinExistence type="inferred from homology"/>
<comment type="pathway">
    <text evidence="3 10">Amino-acid biosynthesis; L-leucine biosynthesis; L-leucine from 3-methyl-2-oxobutanoate: step 2/4.</text>
</comment>
<evidence type="ECO:0000256" key="6">
    <source>
        <dbReference type="ARBA" id="ARBA00022430"/>
    </source>
</evidence>
<comment type="caution">
    <text evidence="12">The sequence shown here is derived from an EMBL/GenBank/DDBJ whole genome shotgun (WGS) entry which is preliminary data.</text>
</comment>
<dbReference type="InterPro" id="IPR015928">
    <property type="entry name" value="Aconitase/3IPM_dehydase_swvl"/>
</dbReference>
<dbReference type="GO" id="GO:0009316">
    <property type="term" value="C:3-isopropylmalate dehydratase complex"/>
    <property type="evidence" value="ECO:0007669"/>
    <property type="project" value="InterPro"/>
</dbReference>
<dbReference type="InterPro" id="IPR033940">
    <property type="entry name" value="IPMI_Swivel"/>
</dbReference>
<dbReference type="NCBIfam" id="TIGR00171">
    <property type="entry name" value="leuD"/>
    <property type="match status" value="1"/>
</dbReference>
<dbReference type="InterPro" id="IPR000573">
    <property type="entry name" value="AconitaseA/IPMdHydase_ssu_swvl"/>
</dbReference>
<evidence type="ECO:0000256" key="9">
    <source>
        <dbReference type="ARBA" id="ARBA00023304"/>
    </source>
</evidence>
<dbReference type="RefSeq" id="WP_150901522.1">
    <property type="nucleotide sequence ID" value="NZ_WAAU01000086.1"/>
</dbReference>
<dbReference type="UniPathway" id="UPA00048">
    <property type="reaction ID" value="UER00071"/>
</dbReference>
<reference evidence="12 13" key="1">
    <citation type="submission" date="2019-09" db="EMBL/GenBank/DDBJ databases">
        <authorList>
            <person name="Cao W.R."/>
        </authorList>
    </citation>
    <scope>NUCLEOTIDE SEQUENCE [LARGE SCALE GENOMIC DNA]</scope>
    <source>
        <strain evidence="13">a4</strain>
    </source>
</reference>
<dbReference type="InterPro" id="IPR050075">
    <property type="entry name" value="LeuD"/>
</dbReference>
<evidence type="ECO:0000256" key="8">
    <source>
        <dbReference type="ARBA" id="ARBA00023239"/>
    </source>
</evidence>
<gene>
    <name evidence="10 12" type="primary">leuD</name>
    <name evidence="12" type="ORF">F7018_18195</name>
</gene>
<sequence>MEKFVKLIDTAIPLPTENIDTDQIIPARFLKATDKKGFGDNVFRDWRFHKEGSINKDFVLNNDTYQGSILIAGDNFGCGSSREHAAWALSGYGFKVVISSFFADIFKGNALNNGILPIQVSEEYLKKLLKKVKEIPETALIVDLENQVLKTPIGNCEFEINQYKKICMLNGYDDIDFLISKKDKIKAFEATL</sequence>
<dbReference type="InterPro" id="IPR004431">
    <property type="entry name" value="3-IsopropMal_deHydase_ssu"/>
</dbReference>
<dbReference type="FunFam" id="3.20.19.10:FF:000003">
    <property type="entry name" value="3-isopropylmalate dehydratase small subunit"/>
    <property type="match status" value="1"/>
</dbReference>
<dbReference type="SUPFAM" id="SSF52016">
    <property type="entry name" value="LeuD/IlvD-like"/>
    <property type="match status" value="1"/>
</dbReference>
<dbReference type="Gene3D" id="3.20.19.10">
    <property type="entry name" value="Aconitase, domain 4"/>
    <property type="match status" value="1"/>
</dbReference>
<comment type="subunit">
    <text evidence="5 10">Heterodimer of LeuC and LeuD.</text>
</comment>
<accession>A0A7J5A639</accession>
<evidence type="ECO:0000256" key="5">
    <source>
        <dbReference type="ARBA" id="ARBA00011271"/>
    </source>
</evidence>
<evidence type="ECO:0000256" key="1">
    <source>
        <dbReference type="ARBA" id="ARBA00000491"/>
    </source>
</evidence>
<dbReference type="OrthoDB" id="9777465at2"/>
<comment type="function">
    <text evidence="2 10">Catalyzes the isomerization between 2-isopropylmalate and 3-isopropylmalate, via the formation of 2-isopropylmaleate.</text>
</comment>
<keyword evidence="13" id="KW-1185">Reference proteome</keyword>
<name>A0A7J5A639_9FLAO</name>
<dbReference type="Pfam" id="PF00694">
    <property type="entry name" value="Aconitase_C"/>
    <property type="match status" value="1"/>
</dbReference>
<evidence type="ECO:0000259" key="11">
    <source>
        <dbReference type="Pfam" id="PF00694"/>
    </source>
</evidence>
<evidence type="ECO:0000256" key="2">
    <source>
        <dbReference type="ARBA" id="ARBA00002695"/>
    </source>
</evidence>
<keyword evidence="8 10" id="KW-0456">Lyase</keyword>
<dbReference type="PANTHER" id="PTHR43345:SF5">
    <property type="entry name" value="3-ISOPROPYLMALATE DEHYDRATASE SMALL SUBUNIT"/>
    <property type="match status" value="1"/>
</dbReference>
<dbReference type="NCBIfam" id="NF002458">
    <property type="entry name" value="PRK01641.1"/>
    <property type="match status" value="1"/>
</dbReference>
<evidence type="ECO:0000313" key="13">
    <source>
        <dbReference type="Proteomes" id="UP000467305"/>
    </source>
</evidence>
<dbReference type="EMBL" id="WAAU01000086">
    <property type="protein sequence ID" value="KAB1151419.1"/>
    <property type="molecule type" value="Genomic_DNA"/>
</dbReference>